<dbReference type="AlphaFoldDB" id="A0A1Q8SMK2"/>
<dbReference type="OrthoDB" id="9812424at2"/>
<evidence type="ECO:0000256" key="2">
    <source>
        <dbReference type="SAM" id="SignalP"/>
    </source>
</evidence>
<protein>
    <submittedName>
        <fullName evidence="3">Uncharacterized protein</fullName>
    </submittedName>
</protein>
<gene>
    <name evidence="3" type="ORF">BTW07_18575</name>
</gene>
<dbReference type="Gene3D" id="1.25.40.10">
    <property type="entry name" value="Tetratricopeptide repeat domain"/>
    <property type="match status" value="1"/>
</dbReference>
<dbReference type="EMBL" id="MSDO01000049">
    <property type="protein sequence ID" value="OLO02653.1"/>
    <property type="molecule type" value="Genomic_DNA"/>
</dbReference>
<comment type="caution">
    <text evidence="3">The sequence shown here is derived from an EMBL/GenBank/DDBJ whole genome shotgun (WGS) entry which is preliminary data.</text>
</comment>
<organism evidence="3 4">
    <name type="scientific">Salinicola socius</name>
    <dbReference type="NCBI Taxonomy" id="404433"/>
    <lineage>
        <taxon>Bacteria</taxon>
        <taxon>Pseudomonadati</taxon>
        <taxon>Pseudomonadota</taxon>
        <taxon>Gammaproteobacteria</taxon>
        <taxon>Oceanospirillales</taxon>
        <taxon>Halomonadaceae</taxon>
        <taxon>Salinicola</taxon>
    </lineage>
</organism>
<dbReference type="SUPFAM" id="SSF48452">
    <property type="entry name" value="TPR-like"/>
    <property type="match status" value="1"/>
</dbReference>
<dbReference type="RefSeq" id="WP_075571647.1">
    <property type="nucleotide sequence ID" value="NZ_MSDO01000049.1"/>
</dbReference>
<dbReference type="Proteomes" id="UP000186878">
    <property type="component" value="Unassembled WGS sequence"/>
</dbReference>
<evidence type="ECO:0000313" key="3">
    <source>
        <dbReference type="EMBL" id="OLO02653.1"/>
    </source>
</evidence>
<keyword evidence="4" id="KW-1185">Reference proteome</keyword>
<feature type="signal peptide" evidence="2">
    <location>
        <begin position="1"/>
        <end position="22"/>
    </location>
</feature>
<evidence type="ECO:0000256" key="1">
    <source>
        <dbReference type="SAM" id="MobiDB-lite"/>
    </source>
</evidence>
<dbReference type="InterPro" id="IPR011990">
    <property type="entry name" value="TPR-like_helical_dom_sf"/>
</dbReference>
<reference evidence="3 4" key="1">
    <citation type="submission" date="2016-12" db="EMBL/GenBank/DDBJ databases">
        <title>Draft genome sequences of strains Salinicola socius SMB35, Salinicola sp. MH3R3-1 and Chromohalobacter sp. SMB17 from the Verkhnekamsk potash mining region of Russia.</title>
        <authorList>
            <person name="Mavrodi D.V."/>
            <person name="Olsson B.E."/>
            <person name="Korsakova E.S."/>
            <person name="Pyankova A."/>
            <person name="Mavrodi O.V."/>
            <person name="Plotnikova E.G."/>
        </authorList>
    </citation>
    <scope>NUCLEOTIDE SEQUENCE [LARGE SCALE GENOMIC DNA]</scope>
    <source>
        <strain evidence="3 4">SMB35</strain>
    </source>
</reference>
<feature type="compositionally biased region" description="Basic and acidic residues" evidence="1">
    <location>
        <begin position="194"/>
        <end position="212"/>
    </location>
</feature>
<sequence length="212" mass="22961">MPLLVTILLASMLIGGFGIASAAAQMPDSTLFSLMQRWGNVEYQMQGDAQLKAFEDLAGEVDMLARSQPDDSHVLTAQGVILASFAKAKGGLGALDLAKRARTVLERAIAIDPQGEDGSAYVTLGALYQHAPGWPIAFGDDDKARQLLERAVSIRPAGIDTNFYYAQFLEDQGEDAKALTYAQRAVDGQPRAGRPSDEALRQEARHWVAERQ</sequence>
<feature type="chain" id="PRO_5012796554" evidence="2">
    <location>
        <begin position="23"/>
        <end position="212"/>
    </location>
</feature>
<evidence type="ECO:0000313" key="4">
    <source>
        <dbReference type="Proteomes" id="UP000186878"/>
    </source>
</evidence>
<feature type="region of interest" description="Disordered" evidence="1">
    <location>
        <begin position="186"/>
        <end position="212"/>
    </location>
</feature>
<dbReference type="STRING" id="404433.BTW07_18575"/>
<keyword evidence="2" id="KW-0732">Signal</keyword>
<proteinExistence type="predicted"/>
<accession>A0A1Q8SMK2</accession>
<name>A0A1Q8SMK2_9GAMM</name>